<sequence length="265" mass="29856">MTQIGELIAISNIADDKVKCPFCPDKNLDDCKSKEDEKLDLKVKSKPSQLNVTRLSPKGDFDYTTAQHHLISAKQCYAKLKRLVRMGAIAKYDINDPPNGIALPTVANNLRYTVGNSTKKKYGGLSPAEKKTVAFSVMQTEGAQWHVGHHAVTVELHENWANEEEDTPWRRGHLVSYDNEVINKLLKLLAKFEPEGHCDEEKPDNFKKEMDALSKEIKGKLEKFKTKRPGDSSPFFVSQLAADYAKSTETVPQVNVNQRSRSKKK</sequence>
<gene>
    <name evidence="2" type="ORF">FLL45_00065</name>
</gene>
<feature type="compositionally biased region" description="Polar residues" evidence="1">
    <location>
        <begin position="247"/>
        <end position="259"/>
    </location>
</feature>
<comment type="caution">
    <text evidence="2">The sequence shown here is derived from an EMBL/GenBank/DDBJ whole genome shotgun (WGS) entry which is preliminary data.</text>
</comment>
<evidence type="ECO:0000313" key="2">
    <source>
        <dbReference type="EMBL" id="TQV76398.1"/>
    </source>
</evidence>
<dbReference type="Proteomes" id="UP000317839">
    <property type="component" value="Unassembled WGS sequence"/>
</dbReference>
<evidence type="ECO:0000256" key="1">
    <source>
        <dbReference type="SAM" id="MobiDB-lite"/>
    </source>
</evidence>
<keyword evidence="3" id="KW-1185">Reference proteome</keyword>
<organism evidence="2 3">
    <name type="scientific">Aliikangiella marina</name>
    <dbReference type="NCBI Taxonomy" id="1712262"/>
    <lineage>
        <taxon>Bacteria</taxon>
        <taxon>Pseudomonadati</taxon>
        <taxon>Pseudomonadota</taxon>
        <taxon>Gammaproteobacteria</taxon>
        <taxon>Oceanospirillales</taxon>
        <taxon>Pleioneaceae</taxon>
        <taxon>Aliikangiella</taxon>
    </lineage>
</organism>
<accession>A0A545TGS9</accession>
<name>A0A545TGS9_9GAMM</name>
<dbReference type="OrthoDB" id="5524775at2"/>
<protein>
    <submittedName>
        <fullName evidence="2">Uncharacterized protein</fullName>
    </submittedName>
</protein>
<dbReference type="AlphaFoldDB" id="A0A545TGS9"/>
<dbReference type="EMBL" id="VIKR01000001">
    <property type="protein sequence ID" value="TQV76398.1"/>
    <property type="molecule type" value="Genomic_DNA"/>
</dbReference>
<dbReference type="RefSeq" id="WP_142887759.1">
    <property type="nucleotide sequence ID" value="NZ_VIKR01000001.1"/>
</dbReference>
<feature type="region of interest" description="Disordered" evidence="1">
    <location>
        <begin position="245"/>
        <end position="265"/>
    </location>
</feature>
<proteinExistence type="predicted"/>
<reference evidence="2 3" key="1">
    <citation type="submission" date="2019-06" db="EMBL/GenBank/DDBJ databases">
        <title>Draft genome of Aliikangiella marina GYP-15.</title>
        <authorList>
            <person name="Wang G."/>
        </authorList>
    </citation>
    <scope>NUCLEOTIDE SEQUENCE [LARGE SCALE GENOMIC DNA]</scope>
    <source>
        <strain evidence="2 3">GYP-15</strain>
    </source>
</reference>
<evidence type="ECO:0000313" key="3">
    <source>
        <dbReference type="Proteomes" id="UP000317839"/>
    </source>
</evidence>